<feature type="domain" description="RING-type" evidence="9">
    <location>
        <begin position="145"/>
        <end position="351"/>
    </location>
</feature>
<accession>A0A1R2D1Y1</accession>
<evidence type="ECO:0000256" key="5">
    <source>
        <dbReference type="ARBA" id="ARBA00022786"/>
    </source>
</evidence>
<evidence type="ECO:0000313" key="11">
    <source>
        <dbReference type="Proteomes" id="UP000187209"/>
    </source>
</evidence>
<dbReference type="GO" id="GO:0008270">
    <property type="term" value="F:zinc ion binding"/>
    <property type="evidence" value="ECO:0007669"/>
    <property type="project" value="UniProtKB-KW"/>
</dbReference>
<dbReference type="Gene3D" id="3.30.40.10">
    <property type="entry name" value="Zinc/RING finger domain, C3HC4 (zinc finger)"/>
    <property type="match status" value="1"/>
</dbReference>
<comment type="caution">
    <text evidence="10">The sequence shown here is derived from an EMBL/GenBank/DDBJ whole genome shotgun (WGS) entry which is preliminary data.</text>
</comment>
<evidence type="ECO:0000259" key="9">
    <source>
        <dbReference type="PROSITE" id="PS51873"/>
    </source>
</evidence>
<dbReference type="InterPro" id="IPR001841">
    <property type="entry name" value="Znf_RING"/>
</dbReference>
<evidence type="ECO:0000313" key="10">
    <source>
        <dbReference type="EMBL" id="OMJ95241.1"/>
    </source>
</evidence>
<evidence type="ECO:0000256" key="3">
    <source>
        <dbReference type="ARBA" id="ARBA00022737"/>
    </source>
</evidence>
<evidence type="ECO:0000256" key="6">
    <source>
        <dbReference type="ARBA" id="ARBA00022833"/>
    </source>
</evidence>
<dbReference type="PANTHER" id="PTHR11685">
    <property type="entry name" value="RBR FAMILY RING FINGER AND IBR DOMAIN-CONTAINING"/>
    <property type="match status" value="1"/>
</dbReference>
<name>A0A1R2D1Y1_9CILI</name>
<dbReference type="CDD" id="cd20335">
    <property type="entry name" value="BRcat_RBR"/>
    <property type="match status" value="1"/>
</dbReference>
<keyword evidence="6" id="KW-0862">Zinc</keyword>
<keyword evidence="2" id="KW-0479">Metal-binding</keyword>
<evidence type="ECO:0008006" key="12">
    <source>
        <dbReference type="Google" id="ProtNLM"/>
    </source>
</evidence>
<dbReference type="OrthoDB" id="10009520at2759"/>
<dbReference type="PROSITE" id="PS50089">
    <property type="entry name" value="ZF_RING_2"/>
    <property type="match status" value="1"/>
</dbReference>
<evidence type="ECO:0000256" key="2">
    <source>
        <dbReference type="ARBA" id="ARBA00022723"/>
    </source>
</evidence>
<organism evidence="10 11">
    <name type="scientific">Stentor coeruleus</name>
    <dbReference type="NCBI Taxonomy" id="5963"/>
    <lineage>
        <taxon>Eukaryota</taxon>
        <taxon>Sar</taxon>
        <taxon>Alveolata</taxon>
        <taxon>Ciliophora</taxon>
        <taxon>Postciliodesmatophora</taxon>
        <taxon>Heterotrichea</taxon>
        <taxon>Heterotrichida</taxon>
        <taxon>Stentoridae</taxon>
        <taxon>Stentor</taxon>
    </lineage>
</organism>
<evidence type="ECO:0000256" key="7">
    <source>
        <dbReference type="PROSITE-ProRule" id="PRU00175"/>
    </source>
</evidence>
<protein>
    <recommendedName>
        <fullName evidence="12">RING-type domain-containing protein</fullName>
    </recommendedName>
</protein>
<dbReference type="Proteomes" id="UP000187209">
    <property type="component" value="Unassembled WGS sequence"/>
</dbReference>
<dbReference type="InterPro" id="IPR044066">
    <property type="entry name" value="TRIAD_supradom"/>
</dbReference>
<sequence length="351" mass="41010">MINLSLKDLYKQAAELSKLLSTPSHNINSEDLTEYLIQFIYFLNLMNYRTDVRISIYQDKCIQCSRSFNKSITPDHIYLTCQNHLLCSKNCANIFTENNISNCPHCNIPLAKSFYDNILGHNNILEDAKNQDNVEDAKNQDNVENDFDCKKCKEKCNFNICIVLSCGCMFCKNCLKKFLEDTIYEFDNLDELNCPDCINKHINERIIRYVVALDAFKEFETKKGIQFPDEEVKKIIFYCKKLNCEYNSQVDDAEEYECPKCNLKSCPKCSDVPHIGHSCKAYKNFKENGNFNPLDRHLQWIPCPWCEQYIQKTTRCPFITCNSIICKGEKHFCFKCKSKLNHDCEDHDCMP</sequence>
<keyword evidence="5" id="KW-0833">Ubl conjugation pathway</keyword>
<proteinExistence type="predicted"/>
<dbReference type="GO" id="GO:0016567">
    <property type="term" value="P:protein ubiquitination"/>
    <property type="evidence" value="ECO:0007669"/>
    <property type="project" value="InterPro"/>
</dbReference>
<dbReference type="InterPro" id="IPR013083">
    <property type="entry name" value="Znf_RING/FYVE/PHD"/>
</dbReference>
<keyword evidence="3" id="KW-0677">Repeat</keyword>
<dbReference type="AlphaFoldDB" id="A0A1R2D1Y1"/>
<dbReference type="PROSITE" id="PS51873">
    <property type="entry name" value="TRIAD"/>
    <property type="match status" value="1"/>
</dbReference>
<reference evidence="10 11" key="1">
    <citation type="submission" date="2016-11" db="EMBL/GenBank/DDBJ databases">
        <title>The macronuclear genome of Stentor coeruleus: a giant cell with tiny introns.</title>
        <authorList>
            <person name="Slabodnick M."/>
            <person name="Ruby J.G."/>
            <person name="Reiff S.B."/>
            <person name="Swart E.C."/>
            <person name="Gosai S."/>
            <person name="Prabakaran S."/>
            <person name="Witkowska E."/>
            <person name="Larue G.E."/>
            <person name="Fisher S."/>
            <person name="Freeman R.M."/>
            <person name="Gunawardena J."/>
            <person name="Chu W."/>
            <person name="Stover N.A."/>
            <person name="Gregory B.D."/>
            <person name="Nowacki M."/>
            <person name="Derisi J."/>
            <person name="Roy S.W."/>
            <person name="Marshall W.F."/>
            <person name="Sood P."/>
        </authorList>
    </citation>
    <scope>NUCLEOTIDE SEQUENCE [LARGE SCALE GENOMIC DNA]</scope>
    <source>
        <strain evidence="10">WM001</strain>
    </source>
</reference>
<keyword evidence="4 7" id="KW-0863">Zinc-finger</keyword>
<dbReference type="InterPro" id="IPR031127">
    <property type="entry name" value="E3_UB_ligase_RBR"/>
</dbReference>
<gene>
    <name evidence="10" type="ORF">SteCoe_1455</name>
</gene>
<evidence type="ECO:0000256" key="1">
    <source>
        <dbReference type="ARBA" id="ARBA00022679"/>
    </source>
</evidence>
<keyword evidence="11" id="KW-1185">Reference proteome</keyword>
<evidence type="ECO:0000256" key="4">
    <source>
        <dbReference type="ARBA" id="ARBA00022771"/>
    </source>
</evidence>
<evidence type="ECO:0000259" key="8">
    <source>
        <dbReference type="PROSITE" id="PS50089"/>
    </source>
</evidence>
<dbReference type="GO" id="GO:0004842">
    <property type="term" value="F:ubiquitin-protein transferase activity"/>
    <property type="evidence" value="ECO:0007669"/>
    <property type="project" value="InterPro"/>
</dbReference>
<feature type="domain" description="RING-type" evidence="8">
    <location>
        <begin position="149"/>
        <end position="197"/>
    </location>
</feature>
<keyword evidence="1" id="KW-0808">Transferase</keyword>
<dbReference type="EMBL" id="MPUH01000015">
    <property type="protein sequence ID" value="OMJ95241.1"/>
    <property type="molecule type" value="Genomic_DNA"/>
</dbReference>